<name>Q1PZZ3_KUEST</name>
<sequence length="252" mass="29598">MCFNCNVFFPASMDGNTEYGICLNDKEFEPFIDELLENFNYSSCQNLVDTKKFSGERNGCEDYEEMEFIEMDNTSGLSNELKRLSETGELDFEALKEWLLYEQVKNINWATMPVDRYVRQLQSPLEKDRNAGISSLGGMISLGNKEAFMELLKYFSKLPPTKTLEEVYLKKEVLRHLVRDDMKSQILPYIINELYNTPSNNTTRQWITAIFEFLSHSPKDKIREPLEKMLKDKRFSYRLKEKMKNILYGNSL</sequence>
<accession>Q1PZZ3</accession>
<reference evidence="1" key="1">
    <citation type="journal article" date="2006" name="Nature">
        <title>Deciphering the evolution and metabolism of an anammox bacterium from a community genome.</title>
        <authorList>
            <person name="Strous M."/>
            <person name="Pelletier E."/>
            <person name="Mangenot S."/>
            <person name="Rattei T."/>
            <person name="Lehner A."/>
            <person name="Taylor M.W."/>
            <person name="Horn M."/>
            <person name="Daims H."/>
            <person name="Bartol-Mavel D."/>
            <person name="Wincker P."/>
            <person name="Barbe V."/>
            <person name="Fonknechten N."/>
            <person name="Vallenet D."/>
            <person name="Segurens B."/>
            <person name="Schenowitz-Truong C."/>
            <person name="Medigue C."/>
            <person name="Collingro A."/>
            <person name="Snel B."/>
            <person name="Dutilh B.E."/>
            <person name="OpDenCamp H.J.M."/>
            <person name="vanDerDrift C."/>
            <person name="Cirpus I."/>
            <person name="vanDePas-Schoonen K.T."/>
            <person name="Harhangi H.R."/>
            <person name="vanNiftrik L."/>
            <person name="Schmid M."/>
            <person name="Keltjens J."/>
            <person name="vanDeVossenberg J."/>
            <person name="Kartal B."/>
            <person name="Meier H."/>
            <person name="Frishman D."/>
            <person name="Huynen M.A."/>
            <person name="Mewes H."/>
            <person name="Weissenbach J."/>
            <person name="Jetten M.S.M."/>
            <person name="Wagner M."/>
            <person name="LePaslier D."/>
        </authorList>
    </citation>
    <scope>NUCLEOTIDE SEQUENCE</scope>
</reference>
<proteinExistence type="predicted"/>
<dbReference type="AlphaFoldDB" id="Q1PZZ3"/>
<evidence type="ECO:0000313" key="1">
    <source>
        <dbReference type="EMBL" id="CAJ72661.1"/>
    </source>
</evidence>
<reference evidence="1" key="2">
    <citation type="submission" date="2006-01" db="EMBL/GenBank/DDBJ databases">
        <authorList>
            <person name="Genoscope"/>
        </authorList>
    </citation>
    <scope>NUCLEOTIDE SEQUENCE</scope>
</reference>
<protein>
    <submittedName>
        <fullName evidence="1">Uncharacterized protein</fullName>
    </submittedName>
</protein>
<organism evidence="1">
    <name type="scientific">Kuenenia stuttgartiensis</name>
    <dbReference type="NCBI Taxonomy" id="174633"/>
    <lineage>
        <taxon>Bacteria</taxon>
        <taxon>Pseudomonadati</taxon>
        <taxon>Planctomycetota</taxon>
        <taxon>Candidatus Brocadiia</taxon>
        <taxon>Candidatus Brocadiales</taxon>
        <taxon>Candidatus Brocadiaceae</taxon>
        <taxon>Candidatus Kuenenia</taxon>
    </lineage>
</organism>
<gene>
    <name evidence="1" type="ORF">kustd1916</name>
</gene>
<dbReference type="EMBL" id="CT573072">
    <property type="protein sequence ID" value="CAJ72661.1"/>
    <property type="molecule type" value="Genomic_DNA"/>
</dbReference>